<reference evidence="4" key="1">
    <citation type="journal article" date="2019" name="Int. J. Syst. Evol. Microbiol.">
        <title>The Global Catalogue of Microorganisms (GCM) 10K type strain sequencing project: providing services to taxonomists for standard genome sequencing and annotation.</title>
        <authorList>
            <consortium name="The Broad Institute Genomics Platform"/>
            <consortium name="The Broad Institute Genome Sequencing Center for Infectious Disease"/>
            <person name="Wu L."/>
            <person name="Ma J."/>
        </authorList>
    </citation>
    <scope>NUCLEOTIDE SEQUENCE [LARGE SCALE GENOMIC DNA]</scope>
    <source>
        <strain evidence="4">CGMCC 1.12859</strain>
    </source>
</reference>
<evidence type="ECO:0000256" key="2">
    <source>
        <dbReference type="SAM" id="Phobius"/>
    </source>
</evidence>
<feature type="transmembrane region" description="Helical" evidence="2">
    <location>
        <begin position="48"/>
        <end position="65"/>
    </location>
</feature>
<proteinExistence type="predicted"/>
<dbReference type="RefSeq" id="WP_345708773.1">
    <property type="nucleotide sequence ID" value="NZ_BAABKV010000001.1"/>
</dbReference>
<evidence type="ECO:0000256" key="1">
    <source>
        <dbReference type="SAM" id="MobiDB-lite"/>
    </source>
</evidence>
<dbReference type="EMBL" id="JBHTAJ010000098">
    <property type="protein sequence ID" value="MFC7184360.1"/>
    <property type="molecule type" value="Genomic_DNA"/>
</dbReference>
<dbReference type="Pfam" id="PF04341">
    <property type="entry name" value="DUF485"/>
    <property type="match status" value="1"/>
</dbReference>
<name>A0ABW2G8T8_9ACTN</name>
<accession>A0ABW2G8T8</accession>
<keyword evidence="2" id="KW-0472">Membrane</keyword>
<dbReference type="Proteomes" id="UP001596435">
    <property type="component" value="Unassembled WGS sequence"/>
</dbReference>
<evidence type="ECO:0000313" key="4">
    <source>
        <dbReference type="Proteomes" id="UP001596435"/>
    </source>
</evidence>
<comment type="caution">
    <text evidence="3">The sequence shown here is derived from an EMBL/GenBank/DDBJ whole genome shotgun (WGS) entry which is preliminary data.</text>
</comment>
<gene>
    <name evidence="3" type="ORF">ACFQMG_32885</name>
</gene>
<organism evidence="3 4">
    <name type="scientific">Kitasatospora paranensis</name>
    <dbReference type="NCBI Taxonomy" id="258053"/>
    <lineage>
        <taxon>Bacteria</taxon>
        <taxon>Bacillati</taxon>
        <taxon>Actinomycetota</taxon>
        <taxon>Actinomycetes</taxon>
        <taxon>Kitasatosporales</taxon>
        <taxon>Streptomycetaceae</taxon>
        <taxon>Kitasatospora</taxon>
    </lineage>
</organism>
<dbReference type="InterPro" id="IPR007436">
    <property type="entry name" value="DUF485"/>
</dbReference>
<keyword evidence="2" id="KW-1133">Transmembrane helix</keyword>
<protein>
    <submittedName>
        <fullName evidence="3">DUF485 domain-containing protein</fullName>
    </submittedName>
</protein>
<keyword evidence="2" id="KW-0812">Transmembrane</keyword>
<sequence length="123" mass="13657">MTFPTQSRHGRRTGPPPAVDDEPFPHAAVDALIAAVCRLRRRHAGRLVVGYLLLVAVVAAAPAFLHHRVAGHVSVALLLVLAQLVIVVWSMAGHRRGAGRLDEDIEQFRHYLAEREHRRQGAW</sequence>
<evidence type="ECO:0000313" key="3">
    <source>
        <dbReference type="EMBL" id="MFC7184360.1"/>
    </source>
</evidence>
<feature type="region of interest" description="Disordered" evidence="1">
    <location>
        <begin position="1"/>
        <end position="22"/>
    </location>
</feature>
<keyword evidence="4" id="KW-1185">Reference proteome</keyword>
<feature type="transmembrane region" description="Helical" evidence="2">
    <location>
        <begin position="71"/>
        <end position="92"/>
    </location>
</feature>